<gene>
    <name evidence="2" type="ORF">GL58_19340</name>
</gene>
<evidence type="ECO:0000313" key="2">
    <source>
        <dbReference type="EMBL" id="KOC30510.1"/>
    </source>
</evidence>
<dbReference type="PATRIC" id="fig|285.49.peg.3998"/>
<feature type="region of interest" description="Disordered" evidence="1">
    <location>
        <begin position="125"/>
        <end position="153"/>
    </location>
</feature>
<sequence length="153" mass="17427">MVISRRQESGRRFPKSTRVFAALPVDHLEMEINSPQLLRARYPSSSVQYSAAACTPHRAQGLHRRLEQALMLPDVLRQRLYTLRYSVKLATTICALARREASEDGERSCADWRRQRMTAVKAANALESPTPEENIHEEQNHKGLMDIEAQNGD</sequence>
<dbReference type="Proteomes" id="UP000037442">
    <property type="component" value="Unassembled WGS sequence"/>
</dbReference>
<dbReference type="EMBL" id="JNVD01000004">
    <property type="protein sequence ID" value="KOC30510.1"/>
    <property type="molecule type" value="Genomic_DNA"/>
</dbReference>
<accession>A0A0L7N906</accession>
<organism evidence="2 3">
    <name type="scientific">Comamonas testosteroni</name>
    <name type="common">Pseudomonas testosteroni</name>
    <dbReference type="NCBI Taxonomy" id="285"/>
    <lineage>
        <taxon>Bacteria</taxon>
        <taxon>Pseudomonadati</taxon>
        <taxon>Pseudomonadota</taxon>
        <taxon>Betaproteobacteria</taxon>
        <taxon>Burkholderiales</taxon>
        <taxon>Comamonadaceae</taxon>
        <taxon>Comamonas</taxon>
    </lineage>
</organism>
<comment type="caution">
    <text evidence="2">The sequence shown here is derived from an EMBL/GenBank/DDBJ whole genome shotgun (WGS) entry which is preliminary data.</text>
</comment>
<proteinExistence type="predicted"/>
<reference evidence="3" key="1">
    <citation type="submission" date="2014-06" db="EMBL/GenBank/DDBJ databases">
        <title>Draft genome sequence of C. testosteroni WDL7.</title>
        <authorList>
            <person name="Wu Y."/>
            <person name="Seshan H."/>
            <person name="Arumugam K."/>
        </authorList>
    </citation>
    <scope>NUCLEOTIDE SEQUENCE [LARGE SCALE GENOMIC DNA]</scope>
    <source>
        <strain evidence="3">WDL7</strain>
    </source>
</reference>
<evidence type="ECO:0000256" key="1">
    <source>
        <dbReference type="SAM" id="MobiDB-lite"/>
    </source>
</evidence>
<protein>
    <submittedName>
        <fullName evidence="2">Uncharacterized protein</fullName>
    </submittedName>
</protein>
<feature type="compositionally biased region" description="Basic and acidic residues" evidence="1">
    <location>
        <begin position="133"/>
        <end position="145"/>
    </location>
</feature>
<name>A0A0L7N906_COMTE</name>
<evidence type="ECO:0000313" key="3">
    <source>
        <dbReference type="Proteomes" id="UP000037442"/>
    </source>
</evidence>
<dbReference type="AlphaFoldDB" id="A0A0L7N906"/>